<gene>
    <name evidence="1" type="ORF">AVEN_129585_1</name>
</gene>
<reference evidence="1 2" key="1">
    <citation type="journal article" date="2019" name="Sci. Rep.">
        <title>Orb-weaving spider Araneus ventricosus genome elucidates the spidroin gene catalogue.</title>
        <authorList>
            <person name="Kono N."/>
            <person name="Nakamura H."/>
            <person name="Ohtoshi R."/>
            <person name="Moran D.A.P."/>
            <person name="Shinohara A."/>
            <person name="Yoshida Y."/>
            <person name="Fujiwara M."/>
            <person name="Mori M."/>
            <person name="Tomita M."/>
            <person name="Arakawa K."/>
        </authorList>
    </citation>
    <scope>NUCLEOTIDE SEQUENCE [LARGE SCALE GENOMIC DNA]</scope>
</reference>
<evidence type="ECO:0000313" key="2">
    <source>
        <dbReference type="Proteomes" id="UP000499080"/>
    </source>
</evidence>
<dbReference type="AlphaFoldDB" id="A0A4Y2TDE3"/>
<dbReference type="EMBL" id="BGPR01027843">
    <property type="protein sequence ID" value="GBN98654.1"/>
    <property type="molecule type" value="Genomic_DNA"/>
</dbReference>
<organism evidence="1 2">
    <name type="scientific">Araneus ventricosus</name>
    <name type="common">Orbweaver spider</name>
    <name type="synonym">Epeira ventricosa</name>
    <dbReference type="NCBI Taxonomy" id="182803"/>
    <lineage>
        <taxon>Eukaryota</taxon>
        <taxon>Metazoa</taxon>
        <taxon>Ecdysozoa</taxon>
        <taxon>Arthropoda</taxon>
        <taxon>Chelicerata</taxon>
        <taxon>Arachnida</taxon>
        <taxon>Araneae</taxon>
        <taxon>Araneomorphae</taxon>
        <taxon>Entelegynae</taxon>
        <taxon>Araneoidea</taxon>
        <taxon>Araneidae</taxon>
        <taxon>Araneus</taxon>
    </lineage>
</organism>
<sequence>MSSWTSGRGSKLLCPSQNSPRVALKRDVNPIPLKIHRVYGLFAPKIILRWSNVLPLVWGGSLQWGHQLKCHPGHLTVVQNYYTRPIRVLVLL</sequence>
<protein>
    <submittedName>
        <fullName evidence="1">Uncharacterized protein</fullName>
    </submittedName>
</protein>
<proteinExistence type="predicted"/>
<name>A0A4Y2TDE3_ARAVE</name>
<comment type="caution">
    <text evidence="1">The sequence shown here is derived from an EMBL/GenBank/DDBJ whole genome shotgun (WGS) entry which is preliminary data.</text>
</comment>
<accession>A0A4Y2TDE3</accession>
<dbReference type="Proteomes" id="UP000499080">
    <property type="component" value="Unassembled WGS sequence"/>
</dbReference>
<keyword evidence="2" id="KW-1185">Reference proteome</keyword>
<evidence type="ECO:0000313" key="1">
    <source>
        <dbReference type="EMBL" id="GBN98654.1"/>
    </source>
</evidence>